<evidence type="ECO:0000313" key="7">
    <source>
        <dbReference type="Proteomes" id="UP000554144"/>
    </source>
</evidence>
<dbReference type="RefSeq" id="WP_130039570.1">
    <property type="nucleotide sequence ID" value="NZ_JACCEV010000002.1"/>
</dbReference>
<keyword evidence="2" id="KW-0408">Iron</keyword>
<gene>
    <name evidence="6" type="ORF">H0A62_10485</name>
</gene>
<evidence type="ECO:0000256" key="2">
    <source>
        <dbReference type="PIRSR" id="PIRSR006232-1"/>
    </source>
</evidence>
<dbReference type="Proteomes" id="UP000554144">
    <property type="component" value="Unassembled WGS sequence"/>
</dbReference>
<dbReference type="InterPro" id="IPR014710">
    <property type="entry name" value="RmlC-like_jellyroll"/>
</dbReference>
<proteinExistence type="inferred from homology"/>
<dbReference type="EMBL" id="JACCEV010000002">
    <property type="protein sequence ID" value="NYT86030.1"/>
    <property type="molecule type" value="Genomic_DNA"/>
</dbReference>
<dbReference type="AlphaFoldDB" id="A0A853H1Y5"/>
<name>A0A853H1Y5_9BURK</name>
<feature type="domain" description="Pirin N-terminal" evidence="4">
    <location>
        <begin position="17"/>
        <end position="123"/>
    </location>
</feature>
<feature type="binding site" evidence="2">
    <location>
        <position position="60"/>
    </location>
    <ligand>
        <name>Fe cation</name>
        <dbReference type="ChEBI" id="CHEBI:24875"/>
    </ligand>
</feature>
<comment type="similarity">
    <text evidence="1 3">Belongs to the pirin family.</text>
</comment>
<evidence type="ECO:0000256" key="1">
    <source>
        <dbReference type="ARBA" id="ARBA00008416"/>
    </source>
</evidence>
<sequence>MHDLIIETREHDLGGGFKVGRVLPFRKRRMVGPFIFFDRMGPHTLPAPVPQHMDVRPHPHIGLSTVTYLFEGQMTHRDSLGVEQTILPGALNWMTAGSGISHSERFDGMRTQGGRIDGIQAWVAVPEANEEDTPDFAHYSADDLPSFSDTGMSGRMIAGSAYGVDSPAKTHSPLFYADITLEATASIALPDSHPERAAYIASGVIEFEGQRYQAGQMLVFSAGGAPVLKALNDSRLMLLGGEPLGARHIWWNFVSSRKERIEQAKADWMAGRIVLPEHDNGEFIPLPQTVA</sequence>
<feature type="binding site" evidence="2">
    <location>
        <position position="104"/>
    </location>
    <ligand>
        <name>Fe cation</name>
        <dbReference type="ChEBI" id="CHEBI:24875"/>
    </ligand>
</feature>
<dbReference type="SUPFAM" id="SSF51182">
    <property type="entry name" value="RmlC-like cupins"/>
    <property type="match status" value="1"/>
</dbReference>
<evidence type="ECO:0000259" key="5">
    <source>
        <dbReference type="Pfam" id="PF05726"/>
    </source>
</evidence>
<dbReference type="InterPro" id="IPR003829">
    <property type="entry name" value="Pirin_N_dom"/>
</dbReference>
<dbReference type="CDD" id="cd02909">
    <property type="entry name" value="cupin_pirin_N"/>
    <property type="match status" value="1"/>
</dbReference>
<evidence type="ECO:0000259" key="4">
    <source>
        <dbReference type="Pfam" id="PF02678"/>
    </source>
</evidence>
<dbReference type="Gene3D" id="2.60.120.10">
    <property type="entry name" value="Jelly Rolls"/>
    <property type="match status" value="2"/>
</dbReference>
<dbReference type="PANTHER" id="PTHR13903:SF8">
    <property type="entry name" value="PIRIN"/>
    <property type="match status" value="1"/>
</dbReference>
<keyword evidence="2" id="KW-0479">Metal-binding</keyword>
<reference evidence="6 7" key="1">
    <citation type="submission" date="2020-07" db="EMBL/GenBank/DDBJ databases">
        <title>Taxonomic revisions and descriptions of new bacterial species based on genomic comparisons in the high-G+C-content subgroup of the family Alcaligenaceae.</title>
        <authorList>
            <person name="Szabo A."/>
            <person name="Felfoldi T."/>
        </authorList>
    </citation>
    <scope>NUCLEOTIDE SEQUENCE [LARGE SCALE GENOMIC DNA]</scope>
    <source>
        <strain evidence="6 7">DSM 25667</strain>
    </source>
</reference>
<feature type="binding site" evidence="2">
    <location>
        <position position="58"/>
    </location>
    <ligand>
        <name>Fe cation</name>
        <dbReference type="ChEBI" id="CHEBI:24875"/>
    </ligand>
</feature>
<accession>A0A853H1Y5</accession>
<evidence type="ECO:0000313" key="6">
    <source>
        <dbReference type="EMBL" id="NYT86030.1"/>
    </source>
</evidence>
<dbReference type="PIRSF" id="PIRSF006232">
    <property type="entry name" value="Pirin"/>
    <property type="match status" value="1"/>
</dbReference>
<protein>
    <submittedName>
        <fullName evidence="6">Pirin family protein</fullName>
    </submittedName>
</protein>
<dbReference type="InterPro" id="IPR012093">
    <property type="entry name" value="Pirin"/>
</dbReference>
<feature type="domain" description="Pirin C-terminal" evidence="5">
    <location>
        <begin position="176"/>
        <end position="272"/>
    </location>
</feature>
<dbReference type="OrthoDB" id="321327at2"/>
<dbReference type="InterPro" id="IPR011051">
    <property type="entry name" value="RmlC_Cupin_sf"/>
</dbReference>
<keyword evidence="7" id="KW-1185">Reference proteome</keyword>
<dbReference type="CDD" id="cd02247">
    <property type="entry name" value="cupin_pirin_C"/>
    <property type="match status" value="1"/>
</dbReference>
<dbReference type="PANTHER" id="PTHR13903">
    <property type="entry name" value="PIRIN-RELATED"/>
    <property type="match status" value="1"/>
</dbReference>
<feature type="binding site" evidence="2">
    <location>
        <position position="102"/>
    </location>
    <ligand>
        <name>Fe cation</name>
        <dbReference type="ChEBI" id="CHEBI:24875"/>
    </ligand>
</feature>
<comment type="cofactor">
    <cofactor evidence="2">
        <name>Fe cation</name>
        <dbReference type="ChEBI" id="CHEBI:24875"/>
    </cofactor>
    <text evidence="2">Binds 1 Fe cation per subunit.</text>
</comment>
<comment type="caution">
    <text evidence="6">The sequence shown here is derived from an EMBL/GenBank/DDBJ whole genome shotgun (WGS) entry which is preliminary data.</text>
</comment>
<dbReference type="GO" id="GO:0046872">
    <property type="term" value="F:metal ion binding"/>
    <property type="evidence" value="ECO:0007669"/>
    <property type="project" value="UniProtKB-KW"/>
</dbReference>
<organism evidence="6 7">
    <name type="scientific">Pollutimonas harenae</name>
    <dbReference type="NCBI Taxonomy" id="657015"/>
    <lineage>
        <taxon>Bacteria</taxon>
        <taxon>Pseudomonadati</taxon>
        <taxon>Pseudomonadota</taxon>
        <taxon>Betaproteobacteria</taxon>
        <taxon>Burkholderiales</taxon>
        <taxon>Alcaligenaceae</taxon>
        <taxon>Pollutimonas</taxon>
    </lineage>
</organism>
<dbReference type="Pfam" id="PF02678">
    <property type="entry name" value="Pirin"/>
    <property type="match status" value="1"/>
</dbReference>
<dbReference type="Pfam" id="PF05726">
    <property type="entry name" value="Pirin_C"/>
    <property type="match status" value="1"/>
</dbReference>
<evidence type="ECO:0000256" key="3">
    <source>
        <dbReference type="RuleBase" id="RU003457"/>
    </source>
</evidence>
<dbReference type="InterPro" id="IPR008778">
    <property type="entry name" value="Pirin_C_dom"/>
</dbReference>